<dbReference type="VEuPathDB" id="VectorBase:AMIN014779"/>
<reference evidence="1" key="2">
    <citation type="submission" date="2020-05" db="UniProtKB">
        <authorList>
            <consortium name="EnsemblMetazoa"/>
        </authorList>
    </citation>
    <scope>IDENTIFICATION</scope>
    <source>
        <strain evidence="1">MINIMUS1</strain>
    </source>
</reference>
<keyword evidence="2" id="KW-1185">Reference proteome</keyword>
<protein>
    <submittedName>
        <fullName evidence="1">Uncharacterized protein</fullName>
    </submittedName>
</protein>
<dbReference type="Proteomes" id="UP000075920">
    <property type="component" value="Unassembled WGS sequence"/>
</dbReference>
<sequence length="57" mass="6477">MCGHTMVIVYNQKNKNRSALYNGGDDKIIHSNKPSDVERGRWMVIICSLITVNQTQV</sequence>
<evidence type="ECO:0000313" key="2">
    <source>
        <dbReference type="Proteomes" id="UP000075920"/>
    </source>
</evidence>
<evidence type="ECO:0000313" key="1">
    <source>
        <dbReference type="EnsemblMetazoa" id="AMIN014779-PA"/>
    </source>
</evidence>
<dbReference type="EnsemblMetazoa" id="AMIN014779-RA">
    <property type="protein sequence ID" value="AMIN014779-PA"/>
    <property type="gene ID" value="AMIN014779"/>
</dbReference>
<organism evidence="1 2">
    <name type="scientific">Anopheles minimus</name>
    <dbReference type="NCBI Taxonomy" id="112268"/>
    <lineage>
        <taxon>Eukaryota</taxon>
        <taxon>Metazoa</taxon>
        <taxon>Ecdysozoa</taxon>
        <taxon>Arthropoda</taxon>
        <taxon>Hexapoda</taxon>
        <taxon>Insecta</taxon>
        <taxon>Pterygota</taxon>
        <taxon>Neoptera</taxon>
        <taxon>Endopterygota</taxon>
        <taxon>Diptera</taxon>
        <taxon>Nematocera</taxon>
        <taxon>Culicoidea</taxon>
        <taxon>Culicidae</taxon>
        <taxon>Anophelinae</taxon>
        <taxon>Anopheles</taxon>
    </lineage>
</organism>
<proteinExistence type="predicted"/>
<reference evidence="2" key="1">
    <citation type="submission" date="2013-03" db="EMBL/GenBank/DDBJ databases">
        <title>The Genome Sequence of Anopheles minimus MINIMUS1.</title>
        <authorList>
            <consortium name="The Broad Institute Genomics Platform"/>
            <person name="Neafsey D.E."/>
            <person name="Walton C."/>
            <person name="Walker B."/>
            <person name="Young S.K."/>
            <person name="Zeng Q."/>
            <person name="Gargeya S."/>
            <person name="Fitzgerald M."/>
            <person name="Haas B."/>
            <person name="Abouelleil A."/>
            <person name="Allen A.W."/>
            <person name="Alvarado L."/>
            <person name="Arachchi H.M."/>
            <person name="Berlin A.M."/>
            <person name="Chapman S.B."/>
            <person name="Gainer-Dewar J."/>
            <person name="Goldberg J."/>
            <person name="Griggs A."/>
            <person name="Gujja S."/>
            <person name="Hansen M."/>
            <person name="Howarth C."/>
            <person name="Imamovic A."/>
            <person name="Ireland A."/>
            <person name="Larimer J."/>
            <person name="McCowan C."/>
            <person name="Murphy C."/>
            <person name="Pearson M."/>
            <person name="Poon T.W."/>
            <person name="Priest M."/>
            <person name="Roberts A."/>
            <person name="Saif S."/>
            <person name="Shea T."/>
            <person name="Sisk P."/>
            <person name="Sykes S."/>
            <person name="Wortman J."/>
            <person name="Nusbaum C."/>
            <person name="Birren B."/>
        </authorList>
    </citation>
    <scope>NUCLEOTIDE SEQUENCE [LARGE SCALE GENOMIC DNA]</scope>
    <source>
        <strain evidence="2">MINIMUS1</strain>
    </source>
</reference>
<name>A0A182WQ47_9DIPT</name>
<dbReference type="AlphaFoldDB" id="A0A182WQ47"/>
<accession>A0A182WQ47</accession>